<dbReference type="RefSeq" id="XP_018857506.1">
    <property type="nucleotide sequence ID" value="XM_019001961.2"/>
</dbReference>
<dbReference type="PANTHER" id="PTHR36045">
    <property type="entry name" value="OS04G0558500 PROTEIN"/>
    <property type="match status" value="1"/>
</dbReference>
<dbReference type="KEGG" id="jre:109019621"/>
<reference evidence="3" key="1">
    <citation type="submission" date="2025-08" db="UniProtKB">
        <authorList>
            <consortium name="RefSeq"/>
        </authorList>
    </citation>
    <scope>IDENTIFICATION</scope>
    <source>
        <tissue evidence="3">Leaves</tissue>
    </source>
</reference>
<name>A0A2I4HMX1_JUGRE</name>
<keyword evidence="2" id="KW-1185">Reference proteome</keyword>
<feature type="region of interest" description="Disordered" evidence="1">
    <location>
        <begin position="1"/>
        <end position="27"/>
    </location>
</feature>
<dbReference type="Gramene" id="Jr07_06470_p1">
    <property type="protein sequence ID" value="cds.Jr07_06470_p1"/>
    <property type="gene ID" value="Jr07_06470"/>
</dbReference>
<gene>
    <name evidence="3" type="primary">LOC109019621</name>
</gene>
<organism evidence="2 3">
    <name type="scientific">Juglans regia</name>
    <name type="common">English walnut</name>
    <dbReference type="NCBI Taxonomy" id="51240"/>
    <lineage>
        <taxon>Eukaryota</taxon>
        <taxon>Viridiplantae</taxon>
        <taxon>Streptophyta</taxon>
        <taxon>Embryophyta</taxon>
        <taxon>Tracheophyta</taxon>
        <taxon>Spermatophyta</taxon>
        <taxon>Magnoliopsida</taxon>
        <taxon>eudicotyledons</taxon>
        <taxon>Gunneridae</taxon>
        <taxon>Pentapetalae</taxon>
        <taxon>rosids</taxon>
        <taxon>fabids</taxon>
        <taxon>Fagales</taxon>
        <taxon>Juglandaceae</taxon>
        <taxon>Juglans</taxon>
    </lineage>
</organism>
<dbReference type="FunCoup" id="A0A2I4HMX1">
    <property type="interactions" value="607"/>
</dbReference>
<dbReference type="STRING" id="51240.A0A2I4HMX1"/>
<evidence type="ECO:0000313" key="2">
    <source>
        <dbReference type="Proteomes" id="UP000235220"/>
    </source>
</evidence>
<sequence>MALLNKTLGTREDARTSKDEDDELEQLESDVLEMAQKILDYRATLPDQLRTTLASVLAAQRPVFPNGLEPAPSGGPISDAGQVSSSEGEQQLEGNQEATEKIRLLKEKISNNVSAMPVVLKRMKECLSKIDKLDSYNGIVHPAFKRKGTS</sequence>
<feature type="compositionally biased region" description="Basic and acidic residues" evidence="1">
    <location>
        <begin position="9"/>
        <end position="18"/>
    </location>
</feature>
<dbReference type="OrthoDB" id="781564at2759"/>
<dbReference type="GeneID" id="109019621"/>
<feature type="region of interest" description="Disordered" evidence="1">
    <location>
        <begin position="64"/>
        <end position="96"/>
    </location>
</feature>
<dbReference type="Proteomes" id="UP000235220">
    <property type="component" value="Chromosome 7"/>
</dbReference>
<dbReference type="AlphaFoldDB" id="A0A2I4HMX1"/>
<proteinExistence type="predicted"/>
<protein>
    <submittedName>
        <fullName evidence="3">Uncharacterized protein LOC109019621</fullName>
    </submittedName>
</protein>
<accession>A0A2I4HMX1</accession>
<dbReference type="PANTHER" id="PTHR36045:SF2">
    <property type="entry name" value="OS04G0558500 PROTEIN"/>
    <property type="match status" value="1"/>
</dbReference>
<evidence type="ECO:0000256" key="1">
    <source>
        <dbReference type="SAM" id="MobiDB-lite"/>
    </source>
</evidence>
<feature type="compositionally biased region" description="Polar residues" evidence="1">
    <location>
        <begin position="81"/>
        <end position="96"/>
    </location>
</feature>
<evidence type="ECO:0000313" key="3">
    <source>
        <dbReference type="RefSeq" id="XP_018857506.1"/>
    </source>
</evidence>